<organism evidence="2 3">
    <name type="scientific">Sapajus apella</name>
    <name type="common">Brown-capped capuchin</name>
    <name type="synonym">Cebus apella</name>
    <dbReference type="NCBI Taxonomy" id="9515"/>
    <lineage>
        <taxon>Eukaryota</taxon>
        <taxon>Metazoa</taxon>
        <taxon>Chordata</taxon>
        <taxon>Craniata</taxon>
        <taxon>Vertebrata</taxon>
        <taxon>Euteleostomi</taxon>
        <taxon>Mammalia</taxon>
        <taxon>Eutheria</taxon>
        <taxon>Euarchontoglires</taxon>
        <taxon>Primates</taxon>
        <taxon>Haplorrhini</taxon>
        <taxon>Platyrrhini</taxon>
        <taxon>Cebidae</taxon>
        <taxon>Cebinae</taxon>
        <taxon>Sapajus</taxon>
    </lineage>
</organism>
<name>A0A6J3IXI6_SAPAP</name>
<sequence length="124" mass="13921">MSSANCAMLDLPGTFLTCEEYVPALVFFIHSCSDPKFLKFPECKAMAQKSPVDNAINLPYKDLTSEVTRRRVIMTTRKEIITQKSDEAKMLSHLDWEQAPPPHRTHLRVPPAPPPSPAEDPTDS</sequence>
<evidence type="ECO:0000313" key="3">
    <source>
        <dbReference type="RefSeq" id="XP_032147272.1"/>
    </source>
</evidence>
<keyword evidence="2" id="KW-1185">Reference proteome</keyword>
<dbReference type="Proteomes" id="UP000504640">
    <property type="component" value="Unplaced"/>
</dbReference>
<dbReference type="AlphaFoldDB" id="A0A6J3IXI6"/>
<evidence type="ECO:0000256" key="1">
    <source>
        <dbReference type="SAM" id="MobiDB-lite"/>
    </source>
</evidence>
<dbReference type="CTD" id="110806290"/>
<accession>A0A6J3IXI6</accession>
<gene>
    <name evidence="3" type="primary">MYOCOS</name>
</gene>
<feature type="region of interest" description="Disordered" evidence="1">
    <location>
        <begin position="94"/>
        <end position="124"/>
    </location>
</feature>
<evidence type="ECO:0000313" key="2">
    <source>
        <dbReference type="Proteomes" id="UP000504640"/>
    </source>
</evidence>
<reference evidence="3" key="1">
    <citation type="submission" date="2025-08" db="UniProtKB">
        <authorList>
            <consortium name="RefSeq"/>
        </authorList>
    </citation>
    <scope>IDENTIFICATION</scope>
    <source>
        <tissue evidence="3">Blood</tissue>
    </source>
</reference>
<protein>
    <submittedName>
        <fullName evidence="3">Myocilin opposite strand protein</fullName>
    </submittedName>
</protein>
<dbReference type="GeneID" id="116560140"/>
<dbReference type="RefSeq" id="XP_032147272.1">
    <property type="nucleotide sequence ID" value="XM_032291381.1"/>
</dbReference>
<proteinExistence type="predicted"/>